<organism evidence="6 7">
    <name type="scientific">Xanthomonas campestris pv. campestris (strain 8004)</name>
    <dbReference type="NCBI Taxonomy" id="314565"/>
    <lineage>
        <taxon>Bacteria</taxon>
        <taxon>Pseudomonadati</taxon>
        <taxon>Pseudomonadota</taxon>
        <taxon>Gammaproteobacteria</taxon>
        <taxon>Lysobacterales</taxon>
        <taxon>Lysobacteraceae</taxon>
        <taxon>Xanthomonas</taxon>
    </lineage>
</organism>
<dbReference type="HOGENOM" id="CLU_017584_3_3_6"/>
<gene>
    <name evidence="6" type="ordered locus">XC_2665</name>
</gene>
<dbReference type="AlphaFoldDB" id="A0A0H2XAI1"/>
<reference evidence="6 7" key="1">
    <citation type="journal article" date="2005" name="Genome Res.">
        <title>Comparative and functional genomic analyses of the pathogenicity of phytopathogen Xanthomonas campestris pv. campestris.</title>
        <authorList>
            <person name="Qian W."/>
            <person name="Jia Y."/>
            <person name="Ren S.X."/>
            <person name="He Y.Q."/>
            <person name="Feng J.X."/>
            <person name="Lu L.F."/>
            <person name="Sun Q."/>
            <person name="Ying G."/>
            <person name="Tang D.J."/>
            <person name="Tang H."/>
            <person name="Wu W."/>
            <person name="Hao P."/>
            <person name="Wang L."/>
            <person name="Jiang B.L."/>
            <person name="Zeng S."/>
            <person name="Gu W.Y."/>
            <person name="Lu G."/>
            <person name="Rong L."/>
            <person name="Tian Y."/>
            <person name="Yao Z."/>
            <person name="Fu G."/>
            <person name="Chen B."/>
            <person name="Fang R."/>
            <person name="Qiang B."/>
            <person name="Chen Z."/>
            <person name="Zhao G.P."/>
            <person name="Tang J.L."/>
            <person name="He C."/>
        </authorList>
    </citation>
    <scope>NUCLEOTIDE SEQUENCE [LARGE SCALE GENOMIC DNA]</scope>
    <source>
        <strain evidence="6 7">8004</strain>
    </source>
</reference>
<dbReference type="Proteomes" id="UP000000420">
    <property type="component" value="Chromosome"/>
</dbReference>
<dbReference type="InterPro" id="IPR004839">
    <property type="entry name" value="Aminotransferase_I/II_large"/>
</dbReference>
<dbReference type="Gene3D" id="3.40.640.10">
    <property type="entry name" value="Type I PLP-dependent aspartate aminotransferase-like (Major domain)"/>
    <property type="match status" value="1"/>
</dbReference>
<dbReference type="PANTHER" id="PTHR43643:SF3">
    <property type="entry name" value="HISTIDINOL-PHOSPHATE AMINOTRANSFERASE"/>
    <property type="match status" value="1"/>
</dbReference>
<dbReference type="CDD" id="cd00609">
    <property type="entry name" value="AAT_like"/>
    <property type="match status" value="1"/>
</dbReference>
<evidence type="ECO:0000256" key="2">
    <source>
        <dbReference type="ARBA" id="ARBA00022576"/>
    </source>
</evidence>
<dbReference type="GO" id="GO:0008483">
    <property type="term" value="F:transaminase activity"/>
    <property type="evidence" value="ECO:0007669"/>
    <property type="project" value="UniProtKB-KW"/>
</dbReference>
<comment type="similarity">
    <text evidence="1">Belongs to the class-II pyridoxal-phosphate-dependent aminotransferase family. Histidinol-phosphate aminotransferase subfamily.</text>
</comment>
<feature type="domain" description="Aminotransferase class I/classII large" evidence="5">
    <location>
        <begin position="103"/>
        <end position="414"/>
    </location>
</feature>
<dbReference type="PANTHER" id="PTHR43643">
    <property type="entry name" value="HISTIDINOL-PHOSPHATE AMINOTRANSFERASE 2"/>
    <property type="match status" value="1"/>
</dbReference>
<dbReference type="InterPro" id="IPR050106">
    <property type="entry name" value="HistidinolP_aminotransfase"/>
</dbReference>
<dbReference type="PROSITE" id="PS51318">
    <property type="entry name" value="TAT"/>
    <property type="match status" value="1"/>
</dbReference>
<evidence type="ECO:0000313" key="6">
    <source>
        <dbReference type="EMBL" id="AAY49714.1"/>
    </source>
</evidence>
<dbReference type="EMBL" id="CP000050">
    <property type="protein sequence ID" value="AAY49714.1"/>
    <property type="molecule type" value="Genomic_DNA"/>
</dbReference>
<dbReference type="SUPFAM" id="SSF53383">
    <property type="entry name" value="PLP-dependent transferases"/>
    <property type="match status" value="1"/>
</dbReference>
<evidence type="ECO:0000256" key="1">
    <source>
        <dbReference type="ARBA" id="ARBA00007970"/>
    </source>
</evidence>
<keyword evidence="3 6" id="KW-0808">Transferase</keyword>
<dbReference type="InterPro" id="IPR006311">
    <property type="entry name" value="TAT_signal"/>
</dbReference>
<dbReference type="Gene3D" id="3.90.1150.10">
    <property type="entry name" value="Aspartate Aminotransferase, domain 1"/>
    <property type="match status" value="1"/>
</dbReference>
<dbReference type="InterPro" id="IPR015424">
    <property type="entry name" value="PyrdxlP-dep_Trfase"/>
</dbReference>
<evidence type="ECO:0000313" key="7">
    <source>
        <dbReference type="Proteomes" id="UP000000420"/>
    </source>
</evidence>
<protein>
    <submittedName>
        <fullName evidence="6">Aminotransferase</fullName>
    </submittedName>
</protein>
<name>A0A0H2XAI1_XANC8</name>
<evidence type="ECO:0000256" key="3">
    <source>
        <dbReference type="ARBA" id="ARBA00022679"/>
    </source>
</evidence>
<dbReference type="InterPro" id="IPR015421">
    <property type="entry name" value="PyrdxlP-dep_Trfase_major"/>
</dbReference>
<dbReference type="Pfam" id="PF00155">
    <property type="entry name" value="Aminotran_1_2"/>
    <property type="match status" value="1"/>
</dbReference>
<evidence type="ECO:0000256" key="4">
    <source>
        <dbReference type="ARBA" id="ARBA00022898"/>
    </source>
</evidence>
<proteinExistence type="inferred from homology"/>
<sequence length="420" mass="44797">MPDVVQADRCRAPSVGSGRGRVIPDRQTVAKPLALRPLRPTPPELPVSLPVSRRSFLSLATSGLAVSALGLTPAAEAARKRAAAPAAPSVALAAGTVYLNFNEHPTGLSPAALDAASRSLARSGRYLFEMEQDLRNLMAGELQLPHDHLAFFPGSSDPLNRAGTLFTSPRAGLVMADPTFEALADLAAAQGVPVRKVPLRADGAHDVKAMAKADPSAGLIYLCNPNNPTGSITPRAEIEWLLANKPASAVLVVDEAYIHYSTEPSVADLVRQRQDLIVLRTFSKLYGMAGMRLGAALAPPGLLTKLASLGGNPLPVPAMAAGIASLRDPMLVPSRRADNARVRDDTIAWLKSKGYTCLPSQANCFMVDVKRDGKVFADSMQKQGVIVGRSWPIWPKRVRVTVGSEAEMLRFREAFAKAKR</sequence>
<evidence type="ECO:0000259" key="5">
    <source>
        <dbReference type="Pfam" id="PF00155"/>
    </source>
</evidence>
<dbReference type="NCBIfam" id="NF006580">
    <property type="entry name" value="PRK09105.1"/>
    <property type="match status" value="1"/>
</dbReference>
<dbReference type="KEGG" id="xcb:XC_2665"/>
<keyword evidence="2 6" id="KW-0032">Aminotransferase</keyword>
<keyword evidence="4" id="KW-0663">Pyridoxal phosphate</keyword>
<dbReference type="GO" id="GO:0030170">
    <property type="term" value="F:pyridoxal phosphate binding"/>
    <property type="evidence" value="ECO:0007669"/>
    <property type="project" value="InterPro"/>
</dbReference>
<dbReference type="InterPro" id="IPR015422">
    <property type="entry name" value="PyrdxlP-dep_Trfase_small"/>
</dbReference>
<accession>A0A0H2XAI1</accession>